<keyword evidence="3" id="KW-1185">Reference proteome</keyword>
<protein>
    <recommendedName>
        <fullName evidence="1">DUF7210 domain-containing protein</fullName>
    </recommendedName>
</protein>
<name>A0ABW8SN01_9CLOT</name>
<dbReference type="EMBL" id="JBJHZX010000028">
    <property type="protein sequence ID" value="MFL0197279.1"/>
    <property type="molecule type" value="Genomic_DNA"/>
</dbReference>
<evidence type="ECO:0000313" key="3">
    <source>
        <dbReference type="Proteomes" id="UP001623660"/>
    </source>
</evidence>
<reference evidence="2 3" key="1">
    <citation type="submission" date="2024-11" db="EMBL/GenBank/DDBJ databases">
        <authorList>
            <person name="Heng Y.C."/>
            <person name="Lim A.C.H."/>
            <person name="Lee J.K.Y."/>
            <person name="Kittelmann S."/>
        </authorList>
    </citation>
    <scope>NUCLEOTIDE SEQUENCE [LARGE SCALE GENOMIC DNA]</scope>
    <source>
        <strain evidence="2 3">WILCCON 0269</strain>
    </source>
</reference>
<organism evidence="2 3">
    <name type="scientific">Candidatus Clostridium eludens</name>
    <dbReference type="NCBI Taxonomy" id="3381663"/>
    <lineage>
        <taxon>Bacteria</taxon>
        <taxon>Bacillati</taxon>
        <taxon>Bacillota</taxon>
        <taxon>Clostridia</taxon>
        <taxon>Eubacteriales</taxon>
        <taxon>Clostridiaceae</taxon>
        <taxon>Clostridium</taxon>
    </lineage>
</organism>
<dbReference type="RefSeq" id="WP_406793384.1">
    <property type="nucleotide sequence ID" value="NZ_JBJHZX010000028.1"/>
</dbReference>
<accession>A0ABW8SN01</accession>
<evidence type="ECO:0000313" key="2">
    <source>
        <dbReference type="EMBL" id="MFL0197279.1"/>
    </source>
</evidence>
<feature type="domain" description="DUF7210" evidence="1">
    <location>
        <begin position="14"/>
        <end position="47"/>
    </location>
</feature>
<dbReference type="Pfam" id="PF23843">
    <property type="entry name" value="DUF7210"/>
    <property type="match status" value="1"/>
</dbReference>
<gene>
    <name evidence="2" type="ORF">ACJDU8_17190</name>
</gene>
<sequence length="72" mass="7993">MAKKDTNTTERMFKAKARQFIKYGGEHLKEGEEFEVKESDVTELSKYADIEIPKEAENSAIPGSTQGVQVGA</sequence>
<proteinExistence type="predicted"/>
<dbReference type="Proteomes" id="UP001623660">
    <property type="component" value="Unassembled WGS sequence"/>
</dbReference>
<comment type="caution">
    <text evidence="2">The sequence shown here is derived from an EMBL/GenBank/DDBJ whole genome shotgun (WGS) entry which is preliminary data.</text>
</comment>
<evidence type="ECO:0000259" key="1">
    <source>
        <dbReference type="Pfam" id="PF23843"/>
    </source>
</evidence>
<dbReference type="InterPro" id="IPR055634">
    <property type="entry name" value="DUF7210"/>
</dbReference>